<organism evidence="2 3">
    <name type="scientific">Prunus dulcis</name>
    <name type="common">Almond</name>
    <name type="synonym">Amygdalus dulcis</name>
    <dbReference type="NCBI Taxonomy" id="3755"/>
    <lineage>
        <taxon>Eukaryota</taxon>
        <taxon>Viridiplantae</taxon>
        <taxon>Streptophyta</taxon>
        <taxon>Embryophyta</taxon>
        <taxon>Tracheophyta</taxon>
        <taxon>Spermatophyta</taxon>
        <taxon>Magnoliopsida</taxon>
        <taxon>eudicotyledons</taxon>
        <taxon>Gunneridae</taxon>
        <taxon>Pentapetalae</taxon>
        <taxon>rosids</taxon>
        <taxon>fabids</taxon>
        <taxon>Rosales</taxon>
        <taxon>Rosaceae</taxon>
        <taxon>Amygdaloideae</taxon>
        <taxon>Amygdaleae</taxon>
        <taxon>Prunus</taxon>
    </lineage>
</organism>
<dbReference type="EMBL" id="JAJFAZ020000007">
    <property type="protein sequence ID" value="KAI5317494.1"/>
    <property type="molecule type" value="Genomic_DNA"/>
</dbReference>
<evidence type="ECO:0000313" key="2">
    <source>
        <dbReference type="EMBL" id="KAI5317494.1"/>
    </source>
</evidence>
<proteinExistence type="predicted"/>
<comment type="caution">
    <text evidence="2">The sequence shown here is derived from an EMBL/GenBank/DDBJ whole genome shotgun (WGS) entry which is preliminary data.</text>
</comment>
<protein>
    <submittedName>
        <fullName evidence="2">Uncharacterized protein</fullName>
    </submittedName>
</protein>
<sequence>MHSSVKWSLEDTTLTERMKLSLRWGQSWDWPSIYAVEVCLDPVAIELADRCNVCYARDVERWKHHGPDSDDQLDERYESSNNMSGKRKHVPEGSKDEIHRLLEWLASTLGYEIVTSIAADKLQIFQWDYVKVGSHMLGVLINDAHLDAYGWNNDVVDHDLVVDFCLIIALRISRSS</sequence>
<feature type="region of interest" description="Disordered" evidence="1">
    <location>
        <begin position="65"/>
        <end position="92"/>
    </location>
</feature>
<reference evidence="2 3" key="1">
    <citation type="journal article" date="2022" name="G3 (Bethesda)">
        <title>Whole-genome sequence and methylome profiling of the almond [Prunus dulcis (Mill.) D.A. Webb] cultivar 'Nonpareil'.</title>
        <authorList>
            <person name="D'Amico-Willman K.M."/>
            <person name="Ouma W.Z."/>
            <person name="Meulia T."/>
            <person name="Sideli G.M."/>
            <person name="Gradziel T.M."/>
            <person name="Fresnedo-Ramirez J."/>
        </authorList>
    </citation>
    <scope>NUCLEOTIDE SEQUENCE [LARGE SCALE GENOMIC DNA]</scope>
    <source>
        <strain evidence="2">Clone GOH B32 T37-40</strain>
    </source>
</reference>
<evidence type="ECO:0000256" key="1">
    <source>
        <dbReference type="SAM" id="MobiDB-lite"/>
    </source>
</evidence>
<name>A0AAD4V460_PRUDU</name>
<accession>A0AAD4V460</accession>
<feature type="compositionally biased region" description="Basic and acidic residues" evidence="1">
    <location>
        <begin position="65"/>
        <end position="78"/>
    </location>
</feature>
<dbReference type="AlphaFoldDB" id="A0AAD4V460"/>
<dbReference type="Proteomes" id="UP001054821">
    <property type="component" value="Chromosome 7"/>
</dbReference>
<keyword evidence="3" id="KW-1185">Reference proteome</keyword>
<evidence type="ECO:0000313" key="3">
    <source>
        <dbReference type="Proteomes" id="UP001054821"/>
    </source>
</evidence>
<gene>
    <name evidence="2" type="ORF">L3X38_037201</name>
</gene>